<sequence length="79" mass="8944">MASSDNERQRKAREDIGILQKYTRSHSNPDPLNGIPLQISYNSKIEEVRELFNSSQIRIPDQEVPAEMSITGTKGEDVN</sequence>
<dbReference type="Proteomes" id="UP001359485">
    <property type="component" value="Unassembled WGS sequence"/>
</dbReference>
<dbReference type="EMBL" id="JAWJWF010000046">
    <property type="protein sequence ID" value="KAK6624457.1"/>
    <property type="molecule type" value="Genomic_DNA"/>
</dbReference>
<feature type="compositionally biased region" description="Basic and acidic residues" evidence="1">
    <location>
        <begin position="1"/>
        <end position="16"/>
    </location>
</feature>
<accession>A0ABR1APN8</accession>
<feature type="region of interest" description="Disordered" evidence="1">
    <location>
        <begin position="1"/>
        <end position="35"/>
    </location>
</feature>
<name>A0ABR1APN8_POLSC</name>
<organism evidence="2 3">
    <name type="scientific">Polyplax serrata</name>
    <name type="common">Common mouse louse</name>
    <dbReference type="NCBI Taxonomy" id="468196"/>
    <lineage>
        <taxon>Eukaryota</taxon>
        <taxon>Metazoa</taxon>
        <taxon>Ecdysozoa</taxon>
        <taxon>Arthropoda</taxon>
        <taxon>Hexapoda</taxon>
        <taxon>Insecta</taxon>
        <taxon>Pterygota</taxon>
        <taxon>Neoptera</taxon>
        <taxon>Paraneoptera</taxon>
        <taxon>Psocodea</taxon>
        <taxon>Troctomorpha</taxon>
        <taxon>Phthiraptera</taxon>
        <taxon>Anoplura</taxon>
        <taxon>Polyplacidae</taxon>
        <taxon>Polyplax</taxon>
    </lineage>
</organism>
<reference evidence="2 3" key="1">
    <citation type="submission" date="2023-09" db="EMBL/GenBank/DDBJ databases">
        <title>Genomes of two closely related lineages of the louse Polyplax serrata with different host specificities.</title>
        <authorList>
            <person name="Martinu J."/>
            <person name="Tarabai H."/>
            <person name="Stefka J."/>
            <person name="Hypsa V."/>
        </authorList>
    </citation>
    <scope>NUCLEOTIDE SEQUENCE [LARGE SCALE GENOMIC DNA]</scope>
    <source>
        <strain evidence="2">98ZLc_SE</strain>
    </source>
</reference>
<protein>
    <submittedName>
        <fullName evidence="2">Uncharacterized protein</fullName>
    </submittedName>
</protein>
<evidence type="ECO:0000313" key="2">
    <source>
        <dbReference type="EMBL" id="KAK6624457.1"/>
    </source>
</evidence>
<keyword evidence="3" id="KW-1185">Reference proteome</keyword>
<evidence type="ECO:0000256" key="1">
    <source>
        <dbReference type="SAM" id="MobiDB-lite"/>
    </source>
</evidence>
<gene>
    <name evidence="2" type="ORF">RUM44_011316</name>
</gene>
<proteinExistence type="predicted"/>
<comment type="caution">
    <text evidence="2">The sequence shown here is derived from an EMBL/GenBank/DDBJ whole genome shotgun (WGS) entry which is preliminary data.</text>
</comment>
<evidence type="ECO:0000313" key="3">
    <source>
        <dbReference type="Proteomes" id="UP001359485"/>
    </source>
</evidence>